<dbReference type="Proteomes" id="UP001500618">
    <property type="component" value="Unassembled WGS sequence"/>
</dbReference>
<proteinExistence type="predicted"/>
<sequence length="154" mass="17035">MSAAVRVVGGFVVKNAVTIVDRCFRGRFAGYEAVLGVYDANMREDELEDIEELCGAASPPPWFVRQLDDDWAMGLVAVSTTPDTGLGERWPEFDHGEIIAATLVQQPRYVDSVDGLWDQNAAFIAMAREAVPRLVSEVRRLRALLAETDSHPSR</sequence>
<protein>
    <recommendedName>
        <fullName evidence="3">Peptidase S74 domain-containing protein</fullName>
    </recommendedName>
</protein>
<accession>A0ABN2FZJ6</accession>
<organism evidence="1 2">
    <name type="scientific">Fodinicola feengrottensis</name>
    <dbReference type="NCBI Taxonomy" id="435914"/>
    <lineage>
        <taxon>Bacteria</taxon>
        <taxon>Bacillati</taxon>
        <taxon>Actinomycetota</taxon>
        <taxon>Actinomycetes</taxon>
        <taxon>Mycobacteriales</taxon>
        <taxon>Fodinicola</taxon>
    </lineage>
</organism>
<evidence type="ECO:0000313" key="1">
    <source>
        <dbReference type="EMBL" id="GAA1662704.1"/>
    </source>
</evidence>
<dbReference type="RefSeq" id="WP_279581315.1">
    <property type="nucleotide sequence ID" value="NZ_BAAANY010000003.1"/>
</dbReference>
<gene>
    <name evidence="1" type="ORF">GCM10009765_10240</name>
</gene>
<evidence type="ECO:0000313" key="2">
    <source>
        <dbReference type="Proteomes" id="UP001500618"/>
    </source>
</evidence>
<evidence type="ECO:0008006" key="3">
    <source>
        <dbReference type="Google" id="ProtNLM"/>
    </source>
</evidence>
<dbReference type="EMBL" id="BAAANY010000003">
    <property type="protein sequence ID" value="GAA1662704.1"/>
    <property type="molecule type" value="Genomic_DNA"/>
</dbReference>
<name>A0ABN2FZJ6_9ACTN</name>
<keyword evidence="2" id="KW-1185">Reference proteome</keyword>
<reference evidence="1 2" key="1">
    <citation type="journal article" date="2019" name="Int. J. Syst. Evol. Microbiol.">
        <title>The Global Catalogue of Microorganisms (GCM) 10K type strain sequencing project: providing services to taxonomists for standard genome sequencing and annotation.</title>
        <authorList>
            <consortium name="The Broad Institute Genomics Platform"/>
            <consortium name="The Broad Institute Genome Sequencing Center for Infectious Disease"/>
            <person name="Wu L."/>
            <person name="Ma J."/>
        </authorList>
    </citation>
    <scope>NUCLEOTIDE SEQUENCE [LARGE SCALE GENOMIC DNA]</scope>
    <source>
        <strain evidence="1 2">JCM 14718</strain>
    </source>
</reference>
<comment type="caution">
    <text evidence="1">The sequence shown here is derived from an EMBL/GenBank/DDBJ whole genome shotgun (WGS) entry which is preliminary data.</text>
</comment>